<dbReference type="InterPro" id="IPR013217">
    <property type="entry name" value="Methyltransf_12"/>
</dbReference>
<protein>
    <submittedName>
        <fullName evidence="6">Amino acid adenylation domain-containing protein</fullName>
    </submittedName>
</protein>
<dbReference type="Gene3D" id="3.30.559.30">
    <property type="entry name" value="Nonribosomal peptide synthetase, condensation domain"/>
    <property type="match status" value="1"/>
</dbReference>
<dbReference type="InterPro" id="IPR042099">
    <property type="entry name" value="ANL_N_sf"/>
</dbReference>
<comment type="similarity">
    <text evidence="1">Belongs to the ATP-dependent AMP-binding enzyme family.</text>
</comment>
<evidence type="ECO:0000256" key="1">
    <source>
        <dbReference type="ARBA" id="ARBA00006432"/>
    </source>
</evidence>
<dbReference type="InterPro" id="IPR020845">
    <property type="entry name" value="AMP-binding_CS"/>
</dbReference>
<evidence type="ECO:0000313" key="7">
    <source>
        <dbReference type="Proteomes" id="UP000634529"/>
    </source>
</evidence>
<dbReference type="InterPro" id="IPR000873">
    <property type="entry name" value="AMP-dep_synth/lig_dom"/>
</dbReference>
<dbReference type="PIRSF" id="PIRSF001617">
    <property type="entry name" value="Alpha-AR"/>
    <property type="match status" value="1"/>
</dbReference>
<accession>A0ABR9AYY1</accession>
<evidence type="ECO:0000313" key="6">
    <source>
        <dbReference type="EMBL" id="MBD8499359.1"/>
    </source>
</evidence>
<dbReference type="InterPro" id="IPR036736">
    <property type="entry name" value="ACP-like_sf"/>
</dbReference>
<dbReference type="NCBIfam" id="TIGR01733">
    <property type="entry name" value="AA-adenyl-dom"/>
    <property type="match status" value="1"/>
</dbReference>
<reference evidence="6 7" key="1">
    <citation type="submission" date="2020-09" db="EMBL/GenBank/DDBJ databases">
        <title>Paenibacillus sp. CAU 1523 isolated from sand of Haeundae Beach.</title>
        <authorList>
            <person name="Kim W."/>
        </authorList>
    </citation>
    <scope>NUCLEOTIDE SEQUENCE [LARGE SCALE GENOMIC DNA]</scope>
    <source>
        <strain evidence="6 7">CAU 1523</strain>
    </source>
</reference>
<dbReference type="Pfam" id="PF00550">
    <property type="entry name" value="PP-binding"/>
    <property type="match status" value="1"/>
</dbReference>
<dbReference type="EMBL" id="JACYTN010000010">
    <property type="protein sequence ID" value="MBD8499359.1"/>
    <property type="molecule type" value="Genomic_DNA"/>
</dbReference>
<organism evidence="6 7">
    <name type="scientific">Paenibacillus arenosi</name>
    <dbReference type="NCBI Taxonomy" id="2774142"/>
    <lineage>
        <taxon>Bacteria</taxon>
        <taxon>Bacillati</taxon>
        <taxon>Bacillota</taxon>
        <taxon>Bacilli</taxon>
        <taxon>Bacillales</taxon>
        <taxon>Paenibacillaceae</taxon>
        <taxon>Paenibacillus</taxon>
    </lineage>
</organism>
<dbReference type="Pfam" id="PF00501">
    <property type="entry name" value="AMP-binding"/>
    <property type="match status" value="1"/>
</dbReference>
<dbReference type="SUPFAM" id="SSF56801">
    <property type="entry name" value="Acetyl-CoA synthetase-like"/>
    <property type="match status" value="1"/>
</dbReference>
<dbReference type="InterPro" id="IPR029063">
    <property type="entry name" value="SAM-dependent_MTases_sf"/>
</dbReference>
<dbReference type="SUPFAM" id="SSF53335">
    <property type="entry name" value="S-adenosyl-L-methionine-dependent methyltransferases"/>
    <property type="match status" value="1"/>
</dbReference>
<evidence type="ECO:0000259" key="5">
    <source>
        <dbReference type="PROSITE" id="PS50075"/>
    </source>
</evidence>
<comment type="caution">
    <text evidence="6">The sequence shown here is derived from an EMBL/GenBank/DDBJ whole genome shotgun (WGS) entry which is preliminary data.</text>
</comment>
<dbReference type="InterPro" id="IPR045851">
    <property type="entry name" value="AMP-bd_C_sf"/>
</dbReference>
<dbReference type="Gene3D" id="1.10.1200.10">
    <property type="entry name" value="ACP-like"/>
    <property type="match status" value="1"/>
</dbReference>
<proteinExistence type="inferred from homology"/>
<dbReference type="PROSITE" id="PS00455">
    <property type="entry name" value="AMP_BINDING"/>
    <property type="match status" value="1"/>
</dbReference>
<dbReference type="PANTHER" id="PTHR45527">
    <property type="entry name" value="NONRIBOSOMAL PEPTIDE SYNTHETASE"/>
    <property type="match status" value="1"/>
</dbReference>
<dbReference type="PROSITE" id="PS50075">
    <property type="entry name" value="CARRIER"/>
    <property type="match status" value="1"/>
</dbReference>
<dbReference type="PANTHER" id="PTHR45527:SF10">
    <property type="entry name" value="PYOCHELIN SYNTHASE PCHF"/>
    <property type="match status" value="1"/>
</dbReference>
<feature type="domain" description="Carrier" evidence="5">
    <location>
        <begin position="1105"/>
        <end position="1180"/>
    </location>
</feature>
<dbReference type="InterPro" id="IPR010071">
    <property type="entry name" value="AA_adenyl_dom"/>
</dbReference>
<dbReference type="SUPFAM" id="SSF52777">
    <property type="entry name" value="CoA-dependent acyltransferases"/>
    <property type="match status" value="1"/>
</dbReference>
<evidence type="ECO:0000256" key="3">
    <source>
        <dbReference type="ARBA" id="ARBA00023194"/>
    </source>
</evidence>
<dbReference type="SUPFAM" id="SSF47336">
    <property type="entry name" value="ACP-like"/>
    <property type="match status" value="1"/>
</dbReference>
<keyword evidence="2" id="KW-0436">Ligase</keyword>
<evidence type="ECO:0000256" key="4">
    <source>
        <dbReference type="SAM" id="MobiDB-lite"/>
    </source>
</evidence>
<keyword evidence="7" id="KW-1185">Reference proteome</keyword>
<dbReference type="Pfam" id="PF08242">
    <property type="entry name" value="Methyltransf_12"/>
    <property type="match status" value="1"/>
</dbReference>
<dbReference type="Gene3D" id="3.40.50.12780">
    <property type="entry name" value="N-terminal domain of ligase-like"/>
    <property type="match status" value="1"/>
</dbReference>
<dbReference type="Gene3D" id="3.40.50.150">
    <property type="entry name" value="Vaccinia Virus protein VP39"/>
    <property type="match status" value="1"/>
</dbReference>
<dbReference type="RefSeq" id="WP_192025703.1">
    <property type="nucleotide sequence ID" value="NZ_JACYTN010000010.1"/>
</dbReference>
<evidence type="ECO:0000256" key="2">
    <source>
        <dbReference type="ARBA" id="ARBA00022598"/>
    </source>
</evidence>
<dbReference type="Gene3D" id="3.30.300.30">
    <property type="match status" value="2"/>
</dbReference>
<dbReference type="Proteomes" id="UP000634529">
    <property type="component" value="Unassembled WGS sequence"/>
</dbReference>
<dbReference type="InterPro" id="IPR009081">
    <property type="entry name" value="PP-bd_ACP"/>
</dbReference>
<gene>
    <name evidence="6" type="ORF">IFO66_13770</name>
</gene>
<sequence length="1195" mass="134186">MSLGAMFTDNTEFIRKECCISKEQWHKIHTLSKAYSVSSASVLLATCSEVVSRWSSSSDLTMKLIRESSAVPIRQFTDRLRSASTIAYTPVQDQKWSDLCRTWDNQLHHSQPEVDSLLPPLRCTASYSPRQADSLEHSPSGAHGDQQRSSELDVLSQVSVSCHLSEQEERVDVVWDVRNSLFSHETAACMVEAFTSLVSRFIEGEEQLPDMIPEAQRLVRERVNATQVQVDAKLIHADFFAQAHDNPKRKALLWDENEIEQVMTYGELSDKALRLAAFLIAKGVHRGDLVAITLPRGADQIVAVLAVLAAGAAYVPIGISQPAERRDRIYRIGGIRYAIMDKVEFLPVAEPTDMTIIYIEQALTSLPLPYPVAAELDTLAYVIFTSGSTGEPKGVEITHRAAHNTIFDINTRFNLNECDTVLAVSALDFDLSVYDIFGLLSVGGRVALLTERTRREALVWLDQIRRMKVTVWNSVPALFEMLLIASSETHVLTALRLVLVSGDWVGLDLYDRLMRKSEHCRFVALGGATEAAIWSNYYEVKSINPDWNSIPYGTPLSNQCYRVVDHMGRDCPDLVIGELWIGGDGVAHGYLGNEELTERHFKKSEDKRWYRTGDLGRYWPDGNIEFLGRADQQVKLRGYRIELGEIEAALRQYVGVGQAVATISSNAGIQQLIAAVVADSSSTPFKDVLYVPESIEHVRAKDASRELQAQMVEATLVNMLSFETLCDKNKSDLTLCKRPDVADEYESLLHMWLHWLGERNVIVEDEGYIRAGVRLERVLEYAAQLTTNVTTPIEMTEKDSKLVCIEQRLFDRLDDYRRILSGERSAMALFEDDILSPERLAIFDDGTNAGIERIEVRIKWMAKSSGKPVETALLGGRSGMIALKLLELLDPTEIRFTLLDAAPSMVEAAKDRLRRLPHEISCIRLPNRSVPKQLRYVFDAVLAINSLHRYHDPYHGAAVASLLLRRGGKLFALEHSELTPLGFVTSAVLDRGFIEFDHARRQAYSPMLSAQQWAKLFIQAGLHPVSCKSVDHSFSEMIEADCPLSRPELYPDEILQQLATQLPAHMLPENLEVLPWLPLSANGKVDRKAVLHVCETQPDAMVGEQPHEGMEQEVSAMWMKLFGNSSIGRKQGFFEMGGDSLLATRFLTEVKEHYGVELSLRQMFETPALDQIAACIEQQRAEQHAEIVYMEEGEI</sequence>
<keyword evidence="3" id="KW-0045">Antibiotic biosynthesis</keyword>
<name>A0ABR9AYY1_9BACL</name>
<feature type="region of interest" description="Disordered" evidence="4">
    <location>
        <begin position="130"/>
        <end position="150"/>
    </location>
</feature>